<evidence type="ECO:0000313" key="2">
    <source>
        <dbReference type="EMBL" id="SPH20797.1"/>
    </source>
</evidence>
<dbReference type="SMART" id="SM00564">
    <property type="entry name" value="PQQ"/>
    <property type="match status" value="5"/>
</dbReference>
<gene>
    <name evidence="2" type="primary">bamB</name>
    <name evidence="2" type="ORF">ASD8599_01538</name>
</gene>
<dbReference type="InterPro" id="IPR018391">
    <property type="entry name" value="PQQ_b-propeller_rpt"/>
</dbReference>
<sequence length="457" mass="47795">MTKMYSPSATSPHWMTPKKAFLPLTIAASLVLAACSEPEIILPGKRENLRSVLQEQDTSAEAAVVENQSRAISLPGQTRNTAWAQSAGSPQYRTNHPALGTSLTNIWSSSIGAGDSRKFRITADPVVSGGLIYTLDASSVVTATNTSGATVWSQDIRPARDSEGDGTGGGVTVHDGTLYVSLGFGELVAMNAKSGAVKWSQQLDATGSGRPTVAGNLVYLTSGDDTGWAIEADTGRIAWQIGASQAVSNILGAPAPVVTDDLTIFAFGSGEVQAVFRRGGLRRWGASVLGERPGRALSKVDDVTGTPMIFDGVLYAGNQAGRIVALDATSGRSIWAARDGAVGPVWAAGDSVFAITDTNELVRLEKSDGARVWAVRLPNFVKDKPKRRSEVFAHHGPVLAGGRIIIASGDGQLRSYDPRDGSLVGSVEIPSGATTAPVVAGNTLYVVGRNGQLHAFR</sequence>
<dbReference type="Gene3D" id="2.130.10.10">
    <property type="entry name" value="YVTN repeat-like/Quinoprotein amine dehydrogenase"/>
    <property type="match status" value="1"/>
</dbReference>
<dbReference type="PANTHER" id="PTHR34512">
    <property type="entry name" value="CELL SURFACE PROTEIN"/>
    <property type="match status" value="1"/>
</dbReference>
<dbReference type="SUPFAM" id="SSF50998">
    <property type="entry name" value="Quinoprotein alcohol dehydrogenase-like"/>
    <property type="match status" value="1"/>
</dbReference>
<dbReference type="PROSITE" id="PS51257">
    <property type="entry name" value="PROKAR_LIPOPROTEIN"/>
    <property type="match status" value="1"/>
</dbReference>
<name>A0A2R8BCM0_9RHOB</name>
<feature type="domain" description="Pyrrolo-quinoline quinone repeat" evidence="1">
    <location>
        <begin position="395"/>
        <end position="456"/>
    </location>
</feature>
<dbReference type="RefSeq" id="WP_108827955.1">
    <property type="nucleotide sequence ID" value="NZ_OMOR01000001.1"/>
</dbReference>
<dbReference type="InterPro" id="IPR011047">
    <property type="entry name" value="Quinoprotein_ADH-like_sf"/>
</dbReference>
<dbReference type="PANTHER" id="PTHR34512:SF30">
    <property type="entry name" value="OUTER MEMBRANE PROTEIN ASSEMBLY FACTOR BAMB"/>
    <property type="match status" value="1"/>
</dbReference>
<accession>A0A2R8BCM0</accession>
<dbReference type="Proteomes" id="UP000244880">
    <property type="component" value="Unassembled WGS sequence"/>
</dbReference>
<evidence type="ECO:0000259" key="1">
    <source>
        <dbReference type="Pfam" id="PF13360"/>
    </source>
</evidence>
<evidence type="ECO:0000313" key="3">
    <source>
        <dbReference type="Proteomes" id="UP000244880"/>
    </source>
</evidence>
<organism evidence="2 3">
    <name type="scientific">Ascidiaceihabitans donghaensis</name>
    <dbReference type="NCBI Taxonomy" id="1510460"/>
    <lineage>
        <taxon>Bacteria</taxon>
        <taxon>Pseudomonadati</taxon>
        <taxon>Pseudomonadota</taxon>
        <taxon>Alphaproteobacteria</taxon>
        <taxon>Rhodobacterales</taxon>
        <taxon>Paracoccaceae</taxon>
        <taxon>Ascidiaceihabitans</taxon>
    </lineage>
</organism>
<feature type="domain" description="Pyrrolo-quinoline quinone repeat" evidence="1">
    <location>
        <begin position="139"/>
        <end position="374"/>
    </location>
</feature>
<dbReference type="EMBL" id="OMOR01000001">
    <property type="protein sequence ID" value="SPH20797.1"/>
    <property type="molecule type" value="Genomic_DNA"/>
</dbReference>
<dbReference type="InterPro" id="IPR002372">
    <property type="entry name" value="PQQ_rpt_dom"/>
</dbReference>
<dbReference type="Pfam" id="PF13360">
    <property type="entry name" value="PQQ_2"/>
    <property type="match status" value="2"/>
</dbReference>
<dbReference type="AlphaFoldDB" id="A0A2R8BCM0"/>
<proteinExistence type="predicted"/>
<keyword evidence="3" id="KW-1185">Reference proteome</keyword>
<protein>
    <submittedName>
        <fullName evidence="2">Outer membrane protein assembly factor BamB</fullName>
    </submittedName>
</protein>
<dbReference type="OrthoDB" id="5290752at2"/>
<reference evidence="2 3" key="1">
    <citation type="submission" date="2018-03" db="EMBL/GenBank/DDBJ databases">
        <authorList>
            <person name="Keele B.F."/>
        </authorList>
    </citation>
    <scope>NUCLEOTIDE SEQUENCE [LARGE SCALE GENOMIC DNA]</scope>
    <source>
        <strain evidence="2 3">CECT 8599</strain>
    </source>
</reference>
<dbReference type="InterPro" id="IPR015943">
    <property type="entry name" value="WD40/YVTN_repeat-like_dom_sf"/>
</dbReference>